<dbReference type="GeneID" id="34594559"/>
<dbReference type="Proteomes" id="UP000185904">
    <property type="component" value="Unassembled WGS sequence"/>
</dbReference>
<sequence length="138" mass="14647">MENKQETPTTALPTTTTTTTTTGSGVGASHRRSSSGISDDAAKSAHDFMAGTIRRSSSGVTDDAARAAHDFMRFSSNRAPGLNDDLTQKMHSFMEGPATHRESHSKHLPDVTLPGITDEVVEEAVEFVDAVEKSASKA</sequence>
<accession>A0A178BXL9</accession>
<evidence type="ECO:0000256" key="1">
    <source>
        <dbReference type="SAM" id="MobiDB-lite"/>
    </source>
</evidence>
<organism evidence="2 3">
    <name type="scientific">Fonsecaea nubica</name>
    <dbReference type="NCBI Taxonomy" id="856822"/>
    <lineage>
        <taxon>Eukaryota</taxon>
        <taxon>Fungi</taxon>
        <taxon>Dikarya</taxon>
        <taxon>Ascomycota</taxon>
        <taxon>Pezizomycotina</taxon>
        <taxon>Eurotiomycetes</taxon>
        <taxon>Chaetothyriomycetidae</taxon>
        <taxon>Chaetothyriales</taxon>
        <taxon>Herpotrichiellaceae</taxon>
        <taxon>Fonsecaea</taxon>
    </lineage>
</organism>
<reference evidence="2 3" key="1">
    <citation type="submission" date="2016-03" db="EMBL/GenBank/DDBJ databases">
        <title>The draft genome sequence of Fonsecaea nubica causative agent of cutaneous subcutaneous infection in human host.</title>
        <authorList>
            <person name="Costa F."/>
            <person name="Sybren D.H."/>
            <person name="Raittz R.T."/>
            <person name="Weiss V.A."/>
            <person name="Leao A.C."/>
            <person name="Gomes R."/>
            <person name="De Souza E.M."/>
            <person name="Pedrosa F.O."/>
            <person name="Steffens M.B."/>
            <person name="Bombassaro A."/>
            <person name="Tadra-Sfeir M.Z."/>
            <person name="Moreno L.F."/>
            <person name="Najafzadeh M.J."/>
            <person name="Felipe M.S."/>
            <person name="Teixeira M."/>
            <person name="Sun J."/>
            <person name="Xi L."/>
            <person name="Castro M.A."/>
            <person name="Vicente V.A."/>
        </authorList>
    </citation>
    <scope>NUCLEOTIDE SEQUENCE [LARGE SCALE GENOMIC DNA]</scope>
    <source>
        <strain evidence="2 3">CBS 269.64</strain>
    </source>
</reference>
<dbReference type="RefSeq" id="XP_022494583.1">
    <property type="nucleotide sequence ID" value="XM_022649427.1"/>
</dbReference>
<gene>
    <name evidence="2" type="ORF">AYO20_11174</name>
</gene>
<comment type="caution">
    <text evidence="2">The sequence shown here is derived from an EMBL/GenBank/DDBJ whole genome shotgun (WGS) entry which is preliminary data.</text>
</comment>
<protein>
    <submittedName>
        <fullName evidence="2">Uncharacterized protein</fullName>
    </submittedName>
</protein>
<feature type="compositionally biased region" description="Low complexity" evidence="1">
    <location>
        <begin position="7"/>
        <end position="22"/>
    </location>
</feature>
<evidence type="ECO:0000313" key="3">
    <source>
        <dbReference type="Proteomes" id="UP000185904"/>
    </source>
</evidence>
<keyword evidence="3" id="KW-1185">Reference proteome</keyword>
<evidence type="ECO:0000313" key="2">
    <source>
        <dbReference type="EMBL" id="OAL22388.1"/>
    </source>
</evidence>
<feature type="region of interest" description="Disordered" evidence="1">
    <location>
        <begin position="1"/>
        <end position="42"/>
    </location>
</feature>
<dbReference type="AlphaFoldDB" id="A0A178BXL9"/>
<dbReference type="OrthoDB" id="4153491at2759"/>
<dbReference type="EMBL" id="LVCJ01000138">
    <property type="protein sequence ID" value="OAL22388.1"/>
    <property type="molecule type" value="Genomic_DNA"/>
</dbReference>
<name>A0A178BXL9_9EURO</name>
<proteinExistence type="predicted"/>